<organism evidence="1">
    <name type="scientific">Schistocephalus solidus</name>
    <name type="common">Tapeworm</name>
    <dbReference type="NCBI Taxonomy" id="70667"/>
    <lineage>
        <taxon>Eukaryota</taxon>
        <taxon>Metazoa</taxon>
        <taxon>Spiralia</taxon>
        <taxon>Lophotrochozoa</taxon>
        <taxon>Platyhelminthes</taxon>
        <taxon>Cestoda</taxon>
        <taxon>Eucestoda</taxon>
        <taxon>Diphyllobothriidea</taxon>
        <taxon>Diphyllobothriidae</taxon>
        <taxon>Schistocephalus</taxon>
    </lineage>
</organism>
<gene>
    <name evidence="1" type="ORF">TR114516</name>
</gene>
<protein>
    <submittedName>
        <fullName evidence="1">Uncharacterized protein</fullName>
    </submittedName>
</protein>
<dbReference type="EMBL" id="GEEE01006353">
    <property type="protein sequence ID" value="JAP56872.1"/>
    <property type="molecule type" value="Transcribed_RNA"/>
</dbReference>
<dbReference type="EMBL" id="GEEE01013401">
    <property type="protein sequence ID" value="JAP49824.1"/>
    <property type="molecule type" value="Transcribed_RNA"/>
</dbReference>
<reference evidence="1" key="1">
    <citation type="submission" date="2016-01" db="EMBL/GenBank/DDBJ databases">
        <title>Reference transcriptome for the parasite Schistocephalus solidus: insights into the molecular evolution of parasitism.</title>
        <authorList>
            <person name="Hebert F.O."/>
            <person name="Grambauer S."/>
            <person name="Barber I."/>
            <person name="Landry C.R."/>
            <person name="Aubin-Horth N."/>
        </authorList>
    </citation>
    <scope>NUCLEOTIDE SEQUENCE</scope>
</reference>
<sequence length="110" mass="13381">MRKGICLNGRERFIIHSRFLISRELESSIGADSRRVYYMGKDFSLMDLESIESRNISTFQQFLIDKSRLRTILPHRWIRHLGRVRPRERRWCRGNFPCRSAFNDRWDCLF</sequence>
<name>A0A0X3Q7Z7_SCHSO</name>
<evidence type="ECO:0000313" key="1">
    <source>
        <dbReference type="EMBL" id="JAP56872.1"/>
    </source>
</evidence>
<dbReference type="AlphaFoldDB" id="A0A0X3Q7Z7"/>
<accession>A0A0X3Q7Z7</accession>
<proteinExistence type="predicted"/>